<dbReference type="InterPro" id="IPR041685">
    <property type="entry name" value="AAA_GajA/Old/RecF-like"/>
</dbReference>
<gene>
    <name evidence="2" type="ORF">GP965_17175</name>
</gene>
<accession>A0A8T5ZYA6</accession>
<dbReference type="PANTHER" id="PTHR43581:SF2">
    <property type="entry name" value="EXCINUCLEASE ATPASE SUBUNIT"/>
    <property type="match status" value="1"/>
</dbReference>
<evidence type="ECO:0000313" key="3">
    <source>
        <dbReference type="Proteomes" id="UP000462410"/>
    </source>
</evidence>
<dbReference type="RefSeq" id="WP_069914504.1">
    <property type="nucleotide sequence ID" value="NZ_BFFT01000052.1"/>
</dbReference>
<organism evidence="2 3">
    <name type="scientific">Escherichia coli</name>
    <dbReference type="NCBI Taxonomy" id="562"/>
    <lineage>
        <taxon>Bacteria</taxon>
        <taxon>Pseudomonadati</taxon>
        <taxon>Pseudomonadota</taxon>
        <taxon>Gammaproteobacteria</taxon>
        <taxon>Enterobacterales</taxon>
        <taxon>Enterobacteriaceae</taxon>
        <taxon>Escherichia</taxon>
    </lineage>
</organism>
<protein>
    <submittedName>
        <fullName evidence="2">AAA family ATPase</fullName>
    </submittedName>
</protein>
<dbReference type="Gene3D" id="3.40.50.300">
    <property type="entry name" value="P-loop containing nucleotide triphosphate hydrolases"/>
    <property type="match status" value="1"/>
</dbReference>
<dbReference type="PANTHER" id="PTHR43581">
    <property type="entry name" value="ATP/GTP PHOSPHATASE"/>
    <property type="match status" value="1"/>
</dbReference>
<evidence type="ECO:0000313" key="2">
    <source>
        <dbReference type="EMBL" id="MWT22625.1"/>
    </source>
</evidence>
<dbReference type="EMBL" id="WTRC01000303">
    <property type="protein sequence ID" value="MWT22625.1"/>
    <property type="molecule type" value="Genomic_DNA"/>
</dbReference>
<dbReference type="InterPro" id="IPR027417">
    <property type="entry name" value="P-loop_NTPase"/>
</dbReference>
<evidence type="ECO:0000259" key="1">
    <source>
        <dbReference type="Pfam" id="PF13175"/>
    </source>
</evidence>
<reference evidence="2 3" key="1">
    <citation type="submission" date="2019-12" db="EMBL/GenBank/DDBJ databases">
        <title>Enteriobacteria Tanzani isolates_8377-8380.</title>
        <authorList>
            <person name="Subbiah M."/>
            <person name="Call D."/>
        </authorList>
    </citation>
    <scope>NUCLEOTIDE SEQUENCE [LARGE SCALE GENOMIC DNA]</scope>
    <source>
        <strain evidence="2 3">8378wH8</strain>
    </source>
</reference>
<dbReference type="Proteomes" id="UP000462410">
    <property type="component" value="Unassembled WGS sequence"/>
</dbReference>
<proteinExistence type="predicted"/>
<feature type="domain" description="Endonuclease GajA/Old nuclease/RecF-like AAA" evidence="1">
    <location>
        <begin position="1"/>
        <end position="488"/>
    </location>
</feature>
<dbReference type="InterPro" id="IPR051396">
    <property type="entry name" value="Bact_Antivir_Def_Nuclease"/>
</dbReference>
<name>A0A8T5ZYA6_ECOLX</name>
<dbReference type="SUPFAM" id="SSF52540">
    <property type="entry name" value="P-loop containing nucleoside triphosphate hydrolases"/>
    <property type="match status" value="1"/>
</dbReference>
<dbReference type="Pfam" id="PF13175">
    <property type="entry name" value="AAA_15"/>
    <property type="match status" value="1"/>
</dbReference>
<dbReference type="AlphaFoldDB" id="A0A8T5ZYA6"/>
<comment type="caution">
    <text evidence="2">The sequence shown here is derived from an EMBL/GenBank/DDBJ whole genome shotgun (WGS) entry which is preliminary data.</text>
</comment>
<sequence length="566" mass="64393">MLTKFSGKNYKAFKDFSFEIKPITVLLGANSCGKSALINSLLMFSQTAETINISESALRLNGNKVGMGESLNIIREKNPKNTLSFSFEISNQQSLRYDIHKSKRDFIDFYFSLARYLGQVLKSAASTTPSSDLMNNSFNDTLKTIDKIESNYMFRDTYNSAQLKAISDGVCELLSKYRQLPEDVAKKSRPHLDRLAEFVNIVSFENIQSSLMSLASLSAKKISPKRIDYDFCFDKKSNQLKITGCAFHNHLGECITSLGISKGKFFLRSDVIKRTHLSKSREEISKLINFNSLSLIDEIQNVNFIDKHIVSLDPFASLFCNYLEKLTKAFISEFNGVKINHVSPLRAFPQRYYLLDKSIQHTFLNVLEGNELAEVLKKNPEIKNKINILLAKFNLEVDVVMVNDIIHKINITQDSISLELTDVGFGISQVLPILVQAYLSPKNSITIIEQPEIHLHPKMQAWLTDALIHIALKEKKRFIIETHSDALIRRIRLRIVDTKSSLTPNDVMLCNLERKSEDNVTSLKVIPITEDGDITWPADFLDIEIQDTLQIQNFKVKKHLKNKGLL</sequence>